<feature type="domain" description="ABC transporter" evidence="4">
    <location>
        <begin position="287"/>
        <end position="530"/>
    </location>
</feature>
<dbReference type="SMART" id="SM00382">
    <property type="entry name" value="AAA"/>
    <property type="match status" value="2"/>
</dbReference>
<dbReference type="InterPro" id="IPR050107">
    <property type="entry name" value="ABC_carbohydrate_import_ATPase"/>
</dbReference>
<dbReference type="Gene3D" id="3.40.50.300">
    <property type="entry name" value="P-loop containing nucleotide triphosphate hydrolases"/>
    <property type="match status" value="2"/>
</dbReference>
<evidence type="ECO:0000256" key="3">
    <source>
        <dbReference type="SAM" id="MobiDB-lite"/>
    </source>
</evidence>
<comment type="caution">
    <text evidence="5">The sequence shown here is derived from an EMBL/GenBank/DDBJ whole genome shotgun (WGS) entry which is preliminary data.</text>
</comment>
<dbReference type="PROSITE" id="PS50893">
    <property type="entry name" value="ABC_TRANSPORTER_2"/>
    <property type="match status" value="2"/>
</dbReference>
<dbReference type="Proteomes" id="UP001595711">
    <property type="component" value="Unassembled WGS sequence"/>
</dbReference>
<accession>A0ABV7VJ21</accession>
<reference evidence="6" key="1">
    <citation type="journal article" date="2019" name="Int. J. Syst. Evol. Microbiol.">
        <title>The Global Catalogue of Microorganisms (GCM) 10K type strain sequencing project: providing services to taxonomists for standard genome sequencing and annotation.</title>
        <authorList>
            <consortium name="The Broad Institute Genomics Platform"/>
            <consortium name="The Broad Institute Genome Sequencing Center for Infectious Disease"/>
            <person name="Wu L."/>
            <person name="Ma J."/>
        </authorList>
    </citation>
    <scope>NUCLEOTIDE SEQUENCE [LARGE SCALE GENOMIC DNA]</scope>
    <source>
        <strain evidence="6">KCTC 42182</strain>
    </source>
</reference>
<sequence>MHQMLASETGPTESGPAAASQTRPLLALEDLGKRFGSLQALEGISLDFQAGEVHCLLGENGAGKSTLCNLIFGVHPPTTGIMRYAGREWVPAGPAEALDAGIAMVHQHFSLVPRMTVVENLMLGQTKGVLHHRAFADRIREIAERFGFTLDPDAVVGELSVGERQRAEIVKCLMREPHLLVLDEPTAVLPPGEIGALLDICRRVADSGRAVILVTHKLAEIARVADRVAVLRGGRLVAKAEMATADMGSLVHAMVGREVKSLDVALAEQGAPAAEAPAEDFPRPRALVCDGLTVRDHHGSTRLDNFTLEIRAGEIVGLAGVEGNGQSELGMVLAGLQRPTAGRFFIGDTELTEAGAAAVTAAGGGIVPEDRHAVACVTAMSVAENMYLNKLDQFTRFGMLRRGALSDAARGLMQTFDVRAAGPEVAFSGLSGGNQQKAVLARELTLDPLVALVAAQPTRGLDINAVEAVYRQIRAAARRGVGVLLISSELDELIAVADRIVVLYRGRLVGERPALAGERAAIGGLMSGHAA</sequence>
<dbReference type="CDD" id="cd03215">
    <property type="entry name" value="ABC_Carb_Monos_II"/>
    <property type="match status" value="1"/>
</dbReference>
<name>A0ABV7VJ21_9PROT</name>
<dbReference type="PANTHER" id="PTHR43790">
    <property type="entry name" value="CARBOHYDRATE TRANSPORT ATP-BINDING PROTEIN MG119-RELATED"/>
    <property type="match status" value="1"/>
</dbReference>
<evidence type="ECO:0000259" key="4">
    <source>
        <dbReference type="PROSITE" id="PS50893"/>
    </source>
</evidence>
<dbReference type="RefSeq" id="WP_379727331.1">
    <property type="nucleotide sequence ID" value="NZ_JBHRYJ010000002.1"/>
</dbReference>
<dbReference type="InterPro" id="IPR003439">
    <property type="entry name" value="ABC_transporter-like_ATP-bd"/>
</dbReference>
<feature type="domain" description="ABC transporter" evidence="4">
    <location>
        <begin position="26"/>
        <end position="258"/>
    </location>
</feature>
<dbReference type="InterPro" id="IPR003593">
    <property type="entry name" value="AAA+_ATPase"/>
</dbReference>
<dbReference type="PROSITE" id="PS00211">
    <property type="entry name" value="ABC_TRANSPORTER_1"/>
    <property type="match status" value="2"/>
</dbReference>
<proteinExistence type="predicted"/>
<evidence type="ECO:0000313" key="6">
    <source>
        <dbReference type="Proteomes" id="UP001595711"/>
    </source>
</evidence>
<dbReference type="Pfam" id="PF00005">
    <property type="entry name" value="ABC_tran"/>
    <property type="match status" value="2"/>
</dbReference>
<evidence type="ECO:0000313" key="5">
    <source>
        <dbReference type="EMBL" id="MFC3676531.1"/>
    </source>
</evidence>
<keyword evidence="2 5" id="KW-0067">ATP-binding</keyword>
<dbReference type="CDD" id="cd03216">
    <property type="entry name" value="ABC_Carb_Monos_I"/>
    <property type="match status" value="1"/>
</dbReference>
<dbReference type="InterPro" id="IPR027417">
    <property type="entry name" value="P-loop_NTPase"/>
</dbReference>
<dbReference type="GO" id="GO:0005524">
    <property type="term" value="F:ATP binding"/>
    <property type="evidence" value="ECO:0007669"/>
    <property type="project" value="UniProtKB-KW"/>
</dbReference>
<keyword evidence="1" id="KW-0547">Nucleotide-binding</keyword>
<feature type="region of interest" description="Disordered" evidence="3">
    <location>
        <begin position="1"/>
        <end position="21"/>
    </location>
</feature>
<dbReference type="SUPFAM" id="SSF52540">
    <property type="entry name" value="P-loop containing nucleoside triphosphate hydrolases"/>
    <property type="match status" value="2"/>
</dbReference>
<protein>
    <submittedName>
        <fullName evidence="5">ABC transporter ATP-binding protein</fullName>
    </submittedName>
</protein>
<gene>
    <name evidence="5" type="ORF">ACFOOQ_13320</name>
</gene>
<dbReference type="PANTHER" id="PTHR43790:SF4">
    <property type="entry name" value="GUANOSINE IMPORT ATP-BINDING PROTEIN NUPO"/>
    <property type="match status" value="1"/>
</dbReference>
<evidence type="ECO:0000256" key="2">
    <source>
        <dbReference type="ARBA" id="ARBA00022840"/>
    </source>
</evidence>
<organism evidence="5 6">
    <name type="scientific">Ferrovibrio xuzhouensis</name>
    <dbReference type="NCBI Taxonomy" id="1576914"/>
    <lineage>
        <taxon>Bacteria</taxon>
        <taxon>Pseudomonadati</taxon>
        <taxon>Pseudomonadota</taxon>
        <taxon>Alphaproteobacteria</taxon>
        <taxon>Rhodospirillales</taxon>
        <taxon>Rhodospirillaceae</taxon>
        <taxon>Ferrovibrio</taxon>
    </lineage>
</organism>
<dbReference type="InterPro" id="IPR017871">
    <property type="entry name" value="ABC_transporter-like_CS"/>
</dbReference>
<dbReference type="EMBL" id="JBHRYJ010000002">
    <property type="protein sequence ID" value="MFC3676531.1"/>
    <property type="molecule type" value="Genomic_DNA"/>
</dbReference>
<keyword evidence="6" id="KW-1185">Reference proteome</keyword>
<evidence type="ECO:0000256" key="1">
    <source>
        <dbReference type="ARBA" id="ARBA00022741"/>
    </source>
</evidence>